<dbReference type="InterPro" id="IPR001853">
    <property type="entry name" value="DSBA-like_thioredoxin_dom"/>
</dbReference>
<dbReference type="AlphaFoldDB" id="A0A918R8L4"/>
<evidence type="ECO:0000256" key="3">
    <source>
        <dbReference type="ARBA" id="ARBA00023157"/>
    </source>
</evidence>
<evidence type="ECO:0000256" key="2">
    <source>
        <dbReference type="ARBA" id="ARBA00023002"/>
    </source>
</evidence>
<dbReference type="InterPro" id="IPR041205">
    <property type="entry name" value="ScsC_N"/>
</dbReference>
<reference evidence="6" key="1">
    <citation type="journal article" date="2014" name="Int. J. Syst. Evol. Microbiol.">
        <title>Complete genome sequence of Corynebacterium casei LMG S-19264T (=DSM 44701T), isolated from a smear-ripened cheese.</title>
        <authorList>
            <consortium name="US DOE Joint Genome Institute (JGI-PGF)"/>
            <person name="Walter F."/>
            <person name="Albersmeier A."/>
            <person name="Kalinowski J."/>
            <person name="Ruckert C."/>
        </authorList>
    </citation>
    <scope>NUCLEOTIDE SEQUENCE</scope>
    <source>
        <strain evidence="6">KCTC 32422</strain>
    </source>
</reference>
<keyword evidence="3" id="KW-1015">Disulfide bond</keyword>
<keyword evidence="2" id="KW-0560">Oxidoreductase</keyword>
<dbReference type="InterPro" id="IPR013766">
    <property type="entry name" value="Thioredoxin_domain"/>
</dbReference>
<dbReference type="Pfam" id="PF18312">
    <property type="entry name" value="ScsC_N"/>
    <property type="match status" value="1"/>
</dbReference>
<evidence type="ECO:0000259" key="5">
    <source>
        <dbReference type="PROSITE" id="PS51352"/>
    </source>
</evidence>
<proteinExistence type="predicted"/>
<dbReference type="PANTHER" id="PTHR13887:SF14">
    <property type="entry name" value="DISULFIDE BOND FORMATION PROTEIN D"/>
    <property type="match status" value="1"/>
</dbReference>
<keyword evidence="4" id="KW-0676">Redox-active center</keyword>
<dbReference type="PANTHER" id="PTHR13887">
    <property type="entry name" value="GLUTATHIONE S-TRANSFERASE KAPPA"/>
    <property type="match status" value="1"/>
</dbReference>
<evidence type="ECO:0000256" key="4">
    <source>
        <dbReference type="ARBA" id="ARBA00023284"/>
    </source>
</evidence>
<dbReference type="RefSeq" id="WP_189538892.1">
    <property type="nucleotide sequence ID" value="NZ_BMZD01000001.1"/>
</dbReference>
<comment type="caution">
    <text evidence="6">The sequence shown here is derived from an EMBL/GenBank/DDBJ whole genome shotgun (WGS) entry which is preliminary data.</text>
</comment>
<name>A0A918R8L4_9SPHN</name>
<dbReference type="SUPFAM" id="SSF52833">
    <property type="entry name" value="Thioredoxin-like"/>
    <property type="match status" value="1"/>
</dbReference>
<accession>A0A918R8L4</accession>
<dbReference type="InterPro" id="IPR036249">
    <property type="entry name" value="Thioredoxin-like_sf"/>
</dbReference>
<reference evidence="6" key="2">
    <citation type="submission" date="2020-09" db="EMBL/GenBank/DDBJ databases">
        <authorList>
            <person name="Sun Q."/>
            <person name="Kim S."/>
        </authorList>
    </citation>
    <scope>NUCLEOTIDE SEQUENCE</scope>
    <source>
        <strain evidence="6">KCTC 32422</strain>
    </source>
</reference>
<dbReference type="GO" id="GO:0016491">
    <property type="term" value="F:oxidoreductase activity"/>
    <property type="evidence" value="ECO:0007669"/>
    <property type="project" value="UniProtKB-KW"/>
</dbReference>
<keyword evidence="1" id="KW-0732">Signal</keyword>
<dbReference type="EMBL" id="BMZD01000001">
    <property type="protein sequence ID" value="GGZ89596.1"/>
    <property type="molecule type" value="Genomic_DNA"/>
</dbReference>
<dbReference type="Proteomes" id="UP000634139">
    <property type="component" value="Unassembled WGS sequence"/>
</dbReference>
<dbReference type="Pfam" id="PF01323">
    <property type="entry name" value="DSBA"/>
    <property type="match status" value="1"/>
</dbReference>
<dbReference type="Gene3D" id="3.40.30.10">
    <property type="entry name" value="Glutaredoxin"/>
    <property type="match status" value="1"/>
</dbReference>
<dbReference type="CDD" id="cd03023">
    <property type="entry name" value="DsbA_Com1_like"/>
    <property type="match status" value="1"/>
</dbReference>
<evidence type="ECO:0000313" key="6">
    <source>
        <dbReference type="EMBL" id="GGZ89596.1"/>
    </source>
</evidence>
<gene>
    <name evidence="6" type="ORF">GCM10011617_05980</name>
</gene>
<feature type="domain" description="Thioredoxin" evidence="5">
    <location>
        <begin position="54"/>
        <end position="236"/>
    </location>
</feature>
<organism evidence="6 7">
    <name type="scientific">Novosphingobium arvoryzae</name>
    <dbReference type="NCBI Taxonomy" id="1256514"/>
    <lineage>
        <taxon>Bacteria</taxon>
        <taxon>Pseudomonadati</taxon>
        <taxon>Pseudomonadota</taxon>
        <taxon>Alphaproteobacteria</taxon>
        <taxon>Sphingomonadales</taxon>
        <taxon>Sphingomonadaceae</taxon>
        <taxon>Novosphingobium</taxon>
    </lineage>
</organism>
<protein>
    <recommendedName>
        <fullName evidence="5">Thioredoxin domain-containing protein</fullName>
    </recommendedName>
</protein>
<evidence type="ECO:0000313" key="7">
    <source>
        <dbReference type="Proteomes" id="UP000634139"/>
    </source>
</evidence>
<sequence length="237" mass="25445">MTESKARSILFALAGLILLIVGAIGGWLFESNRTEEAVKRTILENPEILPQAMQELQRREAEKQLTSVGGKLFEPFPGSVLGNPQGTVTLVEFTDFACTFCRSSVADVDALIKEFPQLKVVVRHLPILSPQSADAAKWGLAAAEQGRFAQFHHAMFAAGRPSAETIAAAAQTAGLDLERARKFLADPLVNAELSGNLDYARSLGIDGTPSWVVGDQLMTGAVGREALAKAIREAEQS</sequence>
<keyword evidence="7" id="KW-1185">Reference proteome</keyword>
<dbReference type="PROSITE" id="PS51352">
    <property type="entry name" value="THIOREDOXIN_2"/>
    <property type="match status" value="1"/>
</dbReference>
<evidence type="ECO:0000256" key="1">
    <source>
        <dbReference type="ARBA" id="ARBA00022729"/>
    </source>
</evidence>